<keyword evidence="2" id="KW-0697">Rotamase</keyword>
<gene>
    <name evidence="5" type="ORF">FB476_1632</name>
</gene>
<dbReference type="InterPro" id="IPR002130">
    <property type="entry name" value="Cyclophilin-type_PPIase_dom"/>
</dbReference>
<feature type="chain" id="PRO_5039758306" description="Peptidyl-prolyl cis-trans isomerase" evidence="2">
    <location>
        <begin position="23"/>
        <end position="244"/>
    </location>
</feature>
<dbReference type="OrthoDB" id="5507614at2"/>
<evidence type="ECO:0000259" key="4">
    <source>
        <dbReference type="PROSITE" id="PS50072"/>
    </source>
</evidence>
<dbReference type="GO" id="GO:0003755">
    <property type="term" value="F:peptidyl-prolyl cis-trans isomerase activity"/>
    <property type="evidence" value="ECO:0007669"/>
    <property type="project" value="UniProtKB-UniRule"/>
</dbReference>
<keyword evidence="6" id="KW-1185">Reference proteome</keyword>
<organism evidence="5 6">
    <name type="scientific">Ornithinimicrobium humiphilum</name>
    <dbReference type="NCBI Taxonomy" id="125288"/>
    <lineage>
        <taxon>Bacteria</taxon>
        <taxon>Bacillati</taxon>
        <taxon>Actinomycetota</taxon>
        <taxon>Actinomycetes</taxon>
        <taxon>Micrococcales</taxon>
        <taxon>Ornithinimicrobiaceae</taxon>
        <taxon>Ornithinimicrobium</taxon>
    </lineage>
</organism>
<dbReference type="PROSITE" id="PS50072">
    <property type="entry name" value="CSA_PPIASE_2"/>
    <property type="match status" value="1"/>
</dbReference>
<dbReference type="InterPro" id="IPR029000">
    <property type="entry name" value="Cyclophilin-like_dom_sf"/>
</dbReference>
<comment type="similarity">
    <text evidence="2">Belongs to the cyclophilin-type PPIase family.</text>
</comment>
<dbReference type="InterPro" id="IPR044666">
    <property type="entry name" value="Cyclophilin_A-like"/>
</dbReference>
<proteinExistence type="inferred from homology"/>
<dbReference type="Pfam" id="PF00160">
    <property type="entry name" value="Pro_isomerase"/>
    <property type="match status" value="1"/>
</dbReference>
<dbReference type="Gene3D" id="2.40.100.10">
    <property type="entry name" value="Cyclophilin-like"/>
    <property type="match status" value="1"/>
</dbReference>
<feature type="region of interest" description="Disordered" evidence="3">
    <location>
        <begin position="30"/>
        <end position="84"/>
    </location>
</feature>
<dbReference type="PANTHER" id="PTHR45625:SF3">
    <property type="entry name" value="PEPTIDYL-PROLYL CIS-TRANS ISOMERASE B-RELATED"/>
    <property type="match status" value="1"/>
</dbReference>
<comment type="function">
    <text evidence="1 2">PPIases accelerate the folding of proteins. It catalyzes the cis-trans isomerization of proline imidic peptide bonds in oligopeptides.</text>
</comment>
<feature type="domain" description="PPIase cyclophilin-type" evidence="4">
    <location>
        <begin position="94"/>
        <end position="242"/>
    </location>
</feature>
<feature type="compositionally biased region" description="Basic and acidic residues" evidence="3">
    <location>
        <begin position="70"/>
        <end position="81"/>
    </location>
</feature>
<feature type="signal peptide" evidence="2">
    <location>
        <begin position="1"/>
        <end position="22"/>
    </location>
</feature>
<dbReference type="EC" id="5.2.1.8" evidence="2"/>
<evidence type="ECO:0000313" key="5">
    <source>
        <dbReference type="EMBL" id="TQM96742.1"/>
    </source>
</evidence>
<accession>A0A543KNV6</accession>
<sequence length="244" mass="24919">MRRSLLLPRLALTSAVAAVALAGCSGEAMFPGAEDDGQETAAGETGAAQPAGPVECSEPPAPPSDPMAFHPDDLPRPKSGDPETLTATVQTNCGDIVIELAAADAPQTVASFEFLAKEGYWEDSACHRLTTSGIYVLQCGDPTGTGAGGPGYTYGIENAPADGYYPPGTLAMARTMDPNSNGGQFFIVYEDTQLPTDGGGYSIFGTVVEGMEVVEKVAEAGVEGGASDGAPAQPISILSVEITQ</sequence>
<dbReference type="EMBL" id="VFPU01000001">
    <property type="protein sequence ID" value="TQM96742.1"/>
    <property type="molecule type" value="Genomic_DNA"/>
</dbReference>
<dbReference type="PROSITE" id="PS51257">
    <property type="entry name" value="PROKAR_LIPOPROTEIN"/>
    <property type="match status" value="1"/>
</dbReference>
<dbReference type="RefSeq" id="WP_141818320.1">
    <property type="nucleotide sequence ID" value="NZ_BAAAIL010000004.1"/>
</dbReference>
<keyword evidence="2 5" id="KW-0413">Isomerase</keyword>
<evidence type="ECO:0000256" key="2">
    <source>
        <dbReference type="RuleBase" id="RU363019"/>
    </source>
</evidence>
<dbReference type="AlphaFoldDB" id="A0A543KNV6"/>
<name>A0A543KNV6_9MICO</name>
<dbReference type="PANTHER" id="PTHR45625">
    <property type="entry name" value="PEPTIDYL-PROLYL CIS-TRANS ISOMERASE-RELATED"/>
    <property type="match status" value="1"/>
</dbReference>
<keyword evidence="2" id="KW-0732">Signal</keyword>
<protein>
    <recommendedName>
        <fullName evidence="2">Peptidyl-prolyl cis-trans isomerase</fullName>
        <shortName evidence="2">PPIase</shortName>
        <ecNumber evidence="2">5.2.1.8</ecNumber>
    </recommendedName>
</protein>
<comment type="catalytic activity">
    <reaction evidence="2">
        <text>[protein]-peptidylproline (omega=180) = [protein]-peptidylproline (omega=0)</text>
        <dbReference type="Rhea" id="RHEA:16237"/>
        <dbReference type="Rhea" id="RHEA-COMP:10747"/>
        <dbReference type="Rhea" id="RHEA-COMP:10748"/>
        <dbReference type="ChEBI" id="CHEBI:83833"/>
        <dbReference type="ChEBI" id="CHEBI:83834"/>
        <dbReference type="EC" id="5.2.1.8"/>
    </reaction>
</comment>
<evidence type="ECO:0000256" key="3">
    <source>
        <dbReference type="SAM" id="MobiDB-lite"/>
    </source>
</evidence>
<comment type="caution">
    <text evidence="5">The sequence shown here is derived from an EMBL/GenBank/DDBJ whole genome shotgun (WGS) entry which is preliminary data.</text>
</comment>
<evidence type="ECO:0000256" key="1">
    <source>
        <dbReference type="ARBA" id="ARBA00002388"/>
    </source>
</evidence>
<evidence type="ECO:0000313" key="6">
    <source>
        <dbReference type="Proteomes" id="UP000315133"/>
    </source>
</evidence>
<dbReference type="PRINTS" id="PR00153">
    <property type="entry name" value="CSAPPISMRASE"/>
</dbReference>
<dbReference type="Proteomes" id="UP000315133">
    <property type="component" value="Unassembled WGS sequence"/>
</dbReference>
<feature type="compositionally biased region" description="Low complexity" evidence="3">
    <location>
        <begin position="39"/>
        <end position="53"/>
    </location>
</feature>
<dbReference type="SUPFAM" id="SSF50891">
    <property type="entry name" value="Cyclophilin-like"/>
    <property type="match status" value="1"/>
</dbReference>
<reference evidence="5 6" key="1">
    <citation type="submission" date="2019-06" db="EMBL/GenBank/DDBJ databases">
        <title>Sequencing the genomes of 1000 actinobacteria strains.</title>
        <authorList>
            <person name="Klenk H.-P."/>
        </authorList>
    </citation>
    <scope>NUCLEOTIDE SEQUENCE [LARGE SCALE GENOMIC DNA]</scope>
    <source>
        <strain evidence="5 6">DSM 12362</strain>
    </source>
</reference>